<dbReference type="GeneID" id="63801725"/>
<dbReference type="HAMAP" id="MF_00044">
    <property type="entry name" value="Asp_tRNA_synth_type1"/>
    <property type="match status" value="1"/>
</dbReference>
<dbReference type="GO" id="GO:0003676">
    <property type="term" value="F:nucleic acid binding"/>
    <property type="evidence" value="ECO:0007669"/>
    <property type="project" value="InterPro"/>
</dbReference>
<keyword evidence="2" id="KW-0436">Ligase</keyword>
<keyword evidence="9" id="KW-1185">Reference proteome</keyword>
<dbReference type="PANTHER" id="PTHR22594">
    <property type="entry name" value="ASPARTYL/LYSYL-TRNA SYNTHETASE"/>
    <property type="match status" value="1"/>
</dbReference>
<dbReference type="InterPro" id="IPR045864">
    <property type="entry name" value="aa-tRNA-synth_II/BPL/LPL"/>
</dbReference>
<dbReference type="Pfam" id="PF01336">
    <property type="entry name" value="tRNA_anti-codon"/>
    <property type="match status" value="1"/>
</dbReference>
<dbReference type="NCBIfam" id="NF001750">
    <property type="entry name" value="PRK00476.1"/>
    <property type="match status" value="1"/>
</dbReference>
<evidence type="ECO:0000256" key="2">
    <source>
        <dbReference type="ARBA" id="ARBA00022598"/>
    </source>
</evidence>
<dbReference type="Gene3D" id="3.30.1360.30">
    <property type="entry name" value="GAD-like domain"/>
    <property type="match status" value="1"/>
</dbReference>
<dbReference type="PRINTS" id="PR01042">
    <property type="entry name" value="TRNASYNTHASP"/>
</dbReference>
<protein>
    <submittedName>
        <fullName evidence="8">Aspartyl-tRNA synthetase</fullName>
    </submittedName>
</protein>
<dbReference type="PROSITE" id="PS50862">
    <property type="entry name" value="AA_TRNA_LIGASE_II"/>
    <property type="match status" value="1"/>
</dbReference>
<evidence type="ECO:0000259" key="7">
    <source>
        <dbReference type="PROSITE" id="PS50862"/>
    </source>
</evidence>
<dbReference type="InterPro" id="IPR006195">
    <property type="entry name" value="aa-tRNA-synth_II"/>
</dbReference>
<dbReference type="CDD" id="cd04317">
    <property type="entry name" value="EcAspRS_like_N"/>
    <property type="match status" value="1"/>
</dbReference>
<dbReference type="GO" id="GO:0006422">
    <property type="term" value="P:aspartyl-tRNA aminoacylation"/>
    <property type="evidence" value="ECO:0007669"/>
    <property type="project" value="TreeGrafter"/>
</dbReference>
<keyword evidence="4" id="KW-0067">ATP-binding</keyword>
<dbReference type="InterPro" id="IPR004524">
    <property type="entry name" value="Asp-tRNA-ligase_1"/>
</dbReference>
<dbReference type="NCBIfam" id="TIGR00459">
    <property type="entry name" value="aspS_bact"/>
    <property type="match status" value="1"/>
</dbReference>
<dbReference type="InterPro" id="IPR004115">
    <property type="entry name" value="GAD-like_sf"/>
</dbReference>
<proteinExistence type="inferred from homology"/>
<dbReference type="GO" id="GO:0004815">
    <property type="term" value="F:aspartate-tRNA ligase activity"/>
    <property type="evidence" value="ECO:0007669"/>
    <property type="project" value="TreeGrafter"/>
</dbReference>
<keyword evidence="5" id="KW-0648">Protein biosynthesis</keyword>
<dbReference type="InterPro" id="IPR004364">
    <property type="entry name" value="Aa-tRNA-synt_II"/>
</dbReference>
<evidence type="ECO:0000256" key="4">
    <source>
        <dbReference type="ARBA" id="ARBA00022840"/>
    </source>
</evidence>
<evidence type="ECO:0000256" key="5">
    <source>
        <dbReference type="ARBA" id="ARBA00022917"/>
    </source>
</evidence>
<dbReference type="Gene3D" id="2.40.50.140">
    <property type="entry name" value="Nucleic acid-binding proteins"/>
    <property type="match status" value="1"/>
</dbReference>
<dbReference type="SUPFAM" id="SSF55681">
    <property type="entry name" value="Class II aaRS and biotin synthetases"/>
    <property type="match status" value="1"/>
</dbReference>
<keyword evidence="3" id="KW-0547">Nucleotide-binding</keyword>
<evidence type="ECO:0000256" key="1">
    <source>
        <dbReference type="ARBA" id="ARBA00006303"/>
    </source>
</evidence>
<dbReference type="CDD" id="cd00777">
    <property type="entry name" value="AspRS_core"/>
    <property type="match status" value="1"/>
</dbReference>
<dbReference type="OrthoDB" id="439710at2759"/>
<keyword evidence="6 8" id="KW-0030">Aminoacyl-tRNA synthetase</keyword>
<comment type="caution">
    <text evidence="8">The sequence shown here is derived from an EMBL/GenBank/DDBJ whole genome shotgun (WGS) entry which is preliminary data.</text>
</comment>
<evidence type="ECO:0000256" key="3">
    <source>
        <dbReference type="ARBA" id="ARBA00022741"/>
    </source>
</evidence>
<accession>A0A1Y1WCE6</accession>
<evidence type="ECO:0000313" key="8">
    <source>
        <dbReference type="EMBL" id="ORX71211.1"/>
    </source>
</evidence>
<dbReference type="RefSeq" id="XP_040744726.1">
    <property type="nucleotide sequence ID" value="XM_040885077.1"/>
</dbReference>
<sequence>MLRIPLSQSRGRMLRAAPHARFSSSLAHPKLATHLRTHTCGDLTASHIDQQVKLCGWAQNIRVLSDTLVFVQLRDAYGSIQLLAEQSKVGDFEKQKRVLEQLNPDTLIGVQGTIVRRPEATVKQDGAGEIELLVDNIEVLNHTESLPFSPYIKEKLPGEDVRLAHRYLDLRRPELQRNIRTRSKATMAIRSFMDENGFVDIETPTLFKSTPEGAREFLVPTRIDPGSCYALPQSPQQFKQMLMAAGFDRYYQIARCFRDEDLRADRQPEFTQVDVEMSFIAKADIQDLMERLIQRVWSEVRGIHVKAPFRHISFTEATNKYGSDKPDTRFGLEIAQVPELSSPADHAIAEILVVPNGANIFSSKELAPLADLIRNSQSNCESRFTSIHKVSRGTVTGLNKATLLARHQAASPAADLSSILASLHVSDGDLLFVSERSSYVTPANTTLGRVRSLAAKMLQAKGELDIPKDAFNFLWVEEFPLFTCEEDDAHGRLSATHHPFTAPVPEDLPLLYTDPTKVHGLHYDLVLNGVELGGGSIRVHDPAVQKYIFKEILKLPQEIQASFNHLVTALGHGCPPHGGIALGLDRLIAILTDSASLRDVIAFPKSANGRDLFMKSPAQATPAQLAEYGIKVIPKTE</sequence>
<dbReference type="STRING" id="61395.A0A1Y1WCE6"/>
<dbReference type="AlphaFoldDB" id="A0A1Y1WCE6"/>
<name>A0A1Y1WCE6_9FUNG</name>
<dbReference type="EMBL" id="MCFD01000004">
    <property type="protein sequence ID" value="ORX71211.1"/>
    <property type="molecule type" value="Genomic_DNA"/>
</dbReference>
<dbReference type="Gene3D" id="3.30.930.10">
    <property type="entry name" value="Bira Bifunctional Protein, Domain 2"/>
    <property type="match status" value="1"/>
</dbReference>
<dbReference type="InterPro" id="IPR047090">
    <property type="entry name" value="AspRS_core"/>
</dbReference>
<dbReference type="InterPro" id="IPR012340">
    <property type="entry name" value="NA-bd_OB-fold"/>
</dbReference>
<evidence type="ECO:0000313" key="9">
    <source>
        <dbReference type="Proteomes" id="UP000193922"/>
    </source>
</evidence>
<dbReference type="SUPFAM" id="SSF50249">
    <property type="entry name" value="Nucleic acid-binding proteins"/>
    <property type="match status" value="1"/>
</dbReference>
<reference evidence="8 9" key="1">
    <citation type="submission" date="2016-07" db="EMBL/GenBank/DDBJ databases">
        <title>Pervasive Adenine N6-methylation of Active Genes in Fungi.</title>
        <authorList>
            <consortium name="DOE Joint Genome Institute"/>
            <person name="Mondo S.J."/>
            <person name="Dannebaum R.O."/>
            <person name="Kuo R.C."/>
            <person name="Labutti K."/>
            <person name="Haridas S."/>
            <person name="Kuo A."/>
            <person name="Salamov A."/>
            <person name="Ahrendt S.R."/>
            <person name="Lipzen A."/>
            <person name="Sullivan W."/>
            <person name="Andreopoulos W.B."/>
            <person name="Clum A."/>
            <person name="Lindquist E."/>
            <person name="Daum C."/>
            <person name="Ramamoorthy G.K."/>
            <person name="Gryganskyi A."/>
            <person name="Culley D."/>
            <person name="Magnuson J.K."/>
            <person name="James T.Y."/>
            <person name="O'Malley M.A."/>
            <person name="Stajich J.E."/>
            <person name="Spatafora J.W."/>
            <person name="Visel A."/>
            <person name="Grigoriev I.V."/>
        </authorList>
    </citation>
    <scope>NUCLEOTIDE SEQUENCE [LARGE SCALE GENOMIC DNA]</scope>
    <source>
        <strain evidence="8 9">ATCC 12442</strain>
    </source>
</reference>
<dbReference type="GO" id="GO:0005739">
    <property type="term" value="C:mitochondrion"/>
    <property type="evidence" value="ECO:0007669"/>
    <property type="project" value="TreeGrafter"/>
</dbReference>
<dbReference type="Pfam" id="PF00152">
    <property type="entry name" value="tRNA-synt_2"/>
    <property type="match status" value="1"/>
</dbReference>
<dbReference type="PANTHER" id="PTHR22594:SF5">
    <property type="entry name" value="ASPARTATE--TRNA LIGASE, MITOCHONDRIAL"/>
    <property type="match status" value="1"/>
</dbReference>
<dbReference type="InterPro" id="IPR047089">
    <property type="entry name" value="Asp-tRNA-ligase_1_N"/>
</dbReference>
<comment type="similarity">
    <text evidence="1">Belongs to the class-II aminoacyl-tRNA synthetase family. Type 1 subfamily.</text>
</comment>
<feature type="domain" description="Aminoacyl-transfer RNA synthetases class-II family profile" evidence="7">
    <location>
        <begin position="188"/>
        <end position="604"/>
    </location>
</feature>
<dbReference type="Proteomes" id="UP000193922">
    <property type="component" value="Unassembled WGS sequence"/>
</dbReference>
<dbReference type="InterPro" id="IPR002312">
    <property type="entry name" value="Asp/Asn-tRNA-synth_IIb"/>
</dbReference>
<organism evidence="8 9">
    <name type="scientific">Linderina pennispora</name>
    <dbReference type="NCBI Taxonomy" id="61395"/>
    <lineage>
        <taxon>Eukaryota</taxon>
        <taxon>Fungi</taxon>
        <taxon>Fungi incertae sedis</taxon>
        <taxon>Zoopagomycota</taxon>
        <taxon>Kickxellomycotina</taxon>
        <taxon>Kickxellomycetes</taxon>
        <taxon>Kickxellales</taxon>
        <taxon>Kickxellaceae</taxon>
        <taxon>Linderina</taxon>
    </lineage>
</organism>
<evidence type="ECO:0000256" key="6">
    <source>
        <dbReference type="ARBA" id="ARBA00023146"/>
    </source>
</evidence>
<gene>
    <name evidence="8" type="ORF">DL89DRAFT_244944</name>
</gene>
<dbReference type="InterPro" id="IPR004365">
    <property type="entry name" value="NA-bd_OB_tRNA"/>
</dbReference>
<dbReference type="GO" id="GO:0005524">
    <property type="term" value="F:ATP binding"/>
    <property type="evidence" value="ECO:0007669"/>
    <property type="project" value="UniProtKB-KW"/>
</dbReference>